<keyword evidence="3" id="KW-0131">Cell cycle</keyword>
<dbReference type="EMBL" id="CAJJDP010000004">
    <property type="protein sequence ID" value="CAD8134305.1"/>
    <property type="molecule type" value="Genomic_DNA"/>
</dbReference>
<dbReference type="InterPro" id="IPR013763">
    <property type="entry name" value="Cyclin-like_dom"/>
</dbReference>
<comment type="caution">
    <text evidence="6">The sequence shown here is derived from an EMBL/GenBank/DDBJ whole genome shotgun (WGS) entry which is preliminary data.</text>
</comment>
<evidence type="ECO:0000313" key="6">
    <source>
        <dbReference type="EMBL" id="CAD8134305.1"/>
    </source>
</evidence>
<reference evidence="6" key="1">
    <citation type="submission" date="2021-01" db="EMBL/GenBank/DDBJ databases">
        <authorList>
            <consortium name="Genoscope - CEA"/>
            <person name="William W."/>
        </authorList>
    </citation>
    <scope>NUCLEOTIDE SEQUENCE</scope>
</reference>
<accession>A0A8S1S3X2</accession>
<dbReference type="AlphaFoldDB" id="A0A8S1S3X2"/>
<sequence length="198" mass="23773">MTSIIKDPQFTPVYNQQFFQYLLSQEYKFLVSNNYMNEQQQPDLNARMRSILADWLVDVHLNFKLRDETFYITLHLIDRFVNIQKTTRQQLQLVGYASLFLACKYEEIYPPDLKDFVYITDIAYTKSDVLDMEGQILQALDFSITQPSIYCFLQRFRRVAGLDTEIYFQLNTYQNYRQKTPQSWNEEMNQDIVQRNCV</sequence>
<name>A0A8S1S3X2_PAROT</name>
<dbReference type="PROSITE" id="PS00292">
    <property type="entry name" value="CYCLINS"/>
    <property type="match status" value="1"/>
</dbReference>
<evidence type="ECO:0000259" key="5">
    <source>
        <dbReference type="SMART" id="SM00385"/>
    </source>
</evidence>
<dbReference type="SMART" id="SM00385">
    <property type="entry name" value="CYCLIN"/>
    <property type="match status" value="1"/>
</dbReference>
<proteinExistence type="inferred from homology"/>
<organism evidence="6 7">
    <name type="scientific">Paramecium octaurelia</name>
    <dbReference type="NCBI Taxonomy" id="43137"/>
    <lineage>
        <taxon>Eukaryota</taxon>
        <taxon>Sar</taxon>
        <taxon>Alveolata</taxon>
        <taxon>Ciliophora</taxon>
        <taxon>Intramacronucleata</taxon>
        <taxon>Oligohymenophorea</taxon>
        <taxon>Peniculida</taxon>
        <taxon>Parameciidae</taxon>
        <taxon>Paramecium</taxon>
    </lineage>
</organism>
<dbReference type="FunFam" id="1.10.472.10:FF:000001">
    <property type="entry name" value="G2/mitotic-specific cyclin"/>
    <property type="match status" value="1"/>
</dbReference>
<keyword evidence="7" id="KW-1185">Reference proteome</keyword>
<evidence type="ECO:0000256" key="4">
    <source>
        <dbReference type="RuleBase" id="RU000383"/>
    </source>
</evidence>
<dbReference type="Proteomes" id="UP000683925">
    <property type="component" value="Unassembled WGS sequence"/>
</dbReference>
<dbReference type="OrthoDB" id="5590282at2759"/>
<protein>
    <recommendedName>
        <fullName evidence="5">Cyclin-like domain-containing protein</fullName>
    </recommendedName>
</protein>
<evidence type="ECO:0000313" key="7">
    <source>
        <dbReference type="Proteomes" id="UP000683925"/>
    </source>
</evidence>
<dbReference type="PANTHER" id="PTHR10177">
    <property type="entry name" value="CYCLINS"/>
    <property type="match status" value="1"/>
</dbReference>
<dbReference type="InterPro" id="IPR046965">
    <property type="entry name" value="Cyclin_A/B-like"/>
</dbReference>
<dbReference type="GO" id="GO:0051301">
    <property type="term" value="P:cell division"/>
    <property type="evidence" value="ECO:0007669"/>
    <property type="project" value="UniProtKB-KW"/>
</dbReference>
<dbReference type="CDD" id="cd20507">
    <property type="entry name" value="CYCLIN_CCNB1-like_rpt1"/>
    <property type="match status" value="1"/>
</dbReference>
<evidence type="ECO:0000256" key="2">
    <source>
        <dbReference type="ARBA" id="ARBA00023127"/>
    </source>
</evidence>
<feature type="domain" description="Cyclin-like" evidence="5">
    <location>
        <begin position="54"/>
        <end position="138"/>
    </location>
</feature>
<keyword evidence="2 4" id="KW-0195">Cyclin</keyword>
<evidence type="ECO:0000256" key="1">
    <source>
        <dbReference type="ARBA" id="ARBA00022618"/>
    </source>
</evidence>
<dbReference type="InterPro" id="IPR039361">
    <property type="entry name" value="Cyclin"/>
</dbReference>
<comment type="similarity">
    <text evidence="4">Belongs to the cyclin family.</text>
</comment>
<evidence type="ECO:0000256" key="3">
    <source>
        <dbReference type="ARBA" id="ARBA00023306"/>
    </source>
</evidence>
<dbReference type="InterPro" id="IPR006671">
    <property type="entry name" value="Cyclin_N"/>
</dbReference>
<dbReference type="InterPro" id="IPR048258">
    <property type="entry name" value="Cyclins_cyclin-box"/>
</dbReference>
<dbReference type="PIRSF" id="PIRSF001771">
    <property type="entry name" value="Cyclin_A_B_D_E"/>
    <property type="match status" value="1"/>
</dbReference>
<gene>
    <name evidence="6" type="ORF">POCTA_138.1.T0050364</name>
</gene>
<dbReference type="Pfam" id="PF00134">
    <property type="entry name" value="Cyclin_N"/>
    <property type="match status" value="1"/>
</dbReference>
<dbReference type="OMA" id="DIVQRNC"/>
<keyword evidence="1" id="KW-0132">Cell division</keyword>